<evidence type="ECO:0000256" key="9">
    <source>
        <dbReference type="ARBA" id="ARBA00022679"/>
    </source>
</evidence>
<dbReference type="SMR" id="A0A132HGU1"/>
<dbReference type="FunFam" id="3.40.50.2020:FF:000021">
    <property type="entry name" value="Adenine phosphoribosyltransferase"/>
    <property type="match status" value="1"/>
</dbReference>
<accession>A0A132HGU1</accession>
<protein>
    <recommendedName>
        <fullName evidence="6 11">Adenine phosphoribosyltransferase</fullName>
        <shortName evidence="11">APRT</shortName>
        <ecNumber evidence="6 11">2.4.2.7</ecNumber>
    </recommendedName>
</protein>
<dbReference type="NCBIfam" id="TIGR01090">
    <property type="entry name" value="apt"/>
    <property type="match status" value="1"/>
</dbReference>
<dbReference type="EMBL" id="CP037900">
    <property type="protein sequence ID" value="QBP08524.1"/>
    <property type="molecule type" value="Genomic_DNA"/>
</dbReference>
<reference evidence="12 13" key="1">
    <citation type="submission" date="2019-03" db="EMBL/GenBank/DDBJ databases">
        <title>Comparative insights into the high quality Complete genome sequence of highly metal resistant Cupriavidus metallidurans strain BS1 isolated from a gold-copper mine.</title>
        <authorList>
            <person name="Mazhar H.S."/>
            <person name="Rensing C."/>
        </authorList>
    </citation>
    <scope>NUCLEOTIDE SEQUENCE [LARGE SCALE GENOMIC DNA]</scope>
    <source>
        <strain evidence="12 13">BS1</strain>
    </source>
</reference>
<dbReference type="Pfam" id="PF00156">
    <property type="entry name" value="Pribosyltran"/>
    <property type="match status" value="1"/>
</dbReference>
<gene>
    <name evidence="11" type="primary">apt</name>
    <name evidence="12" type="ORF">DDF84_001585</name>
</gene>
<evidence type="ECO:0000256" key="6">
    <source>
        <dbReference type="ARBA" id="ARBA00011893"/>
    </source>
</evidence>
<dbReference type="GO" id="GO:0006168">
    <property type="term" value="P:adenine salvage"/>
    <property type="evidence" value="ECO:0007669"/>
    <property type="project" value="InterPro"/>
</dbReference>
<evidence type="ECO:0000313" key="12">
    <source>
        <dbReference type="EMBL" id="QBP08524.1"/>
    </source>
</evidence>
<keyword evidence="7 11" id="KW-0963">Cytoplasm</keyword>
<dbReference type="RefSeq" id="WP_011515197.1">
    <property type="nucleotide sequence ID" value="NZ_CP026544.1"/>
</dbReference>
<dbReference type="InterPro" id="IPR000836">
    <property type="entry name" value="PRTase_dom"/>
</dbReference>
<dbReference type="Proteomes" id="UP000253772">
    <property type="component" value="Chromosome c1"/>
</dbReference>
<evidence type="ECO:0000256" key="3">
    <source>
        <dbReference type="ARBA" id="ARBA00004659"/>
    </source>
</evidence>
<keyword evidence="10 11" id="KW-0660">Purine salvage</keyword>
<dbReference type="AlphaFoldDB" id="A0A132HGU1"/>
<dbReference type="PANTHER" id="PTHR11776:SF7">
    <property type="entry name" value="PHOSPHORIBOSYLTRANSFERASE DOMAIN-CONTAINING PROTEIN"/>
    <property type="match status" value="1"/>
</dbReference>
<comment type="function">
    <text evidence="11">Catalyzes a salvage reaction resulting in the formation of AMP, that is energically less costly than de novo synthesis.</text>
</comment>
<dbReference type="OMA" id="QAYDLEY"/>
<comment type="pathway">
    <text evidence="3 11">Purine metabolism; AMP biosynthesis via salvage pathway; AMP from adenine: step 1/1.</text>
</comment>
<comment type="catalytic activity">
    <reaction evidence="1 11">
        <text>AMP + diphosphate = 5-phospho-alpha-D-ribose 1-diphosphate + adenine</text>
        <dbReference type="Rhea" id="RHEA:16609"/>
        <dbReference type="ChEBI" id="CHEBI:16708"/>
        <dbReference type="ChEBI" id="CHEBI:33019"/>
        <dbReference type="ChEBI" id="CHEBI:58017"/>
        <dbReference type="ChEBI" id="CHEBI:456215"/>
        <dbReference type="EC" id="2.4.2.7"/>
    </reaction>
</comment>
<dbReference type="InterPro" id="IPR050120">
    <property type="entry name" value="Adenine_PRTase"/>
</dbReference>
<evidence type="ECO:0000256" key="11">
    <source>
        <dbReference type="HAMAP-Rule" id="MF_00004"/>
    </source>
</evidence>
<evidence type="ECO:0000256" key="2">
    <source>
        <dbReference type="ARBA" id="ARBA00004496"/>
    </source>
</evidence>
<dbReference type="Gene3D" id="3.40.50.2020">
    <property type="match status" value="1"/>
</dbReference>
<evidence type="ECO:0000256" key="10">
    <source>
        <dbReference type="ARBA" id="ARBA00022726"/>
    </source>
</evidence>
<dbReference type="HAMAP" id="MF_00004">
    <property type="entry name" value="Aden_phosphoribosyltr"/>
    <property type="match status" value="1"/>
</dbReference>
<keyword evidence="8 11" id="KW-0328">Glycosyltransferase</keyword>
<dbReference type="GeneID" id="60823925"/>
<evidence type="ECO:0000256" key="1">
    <source>
        <dbReference type="ARBA" id="ARBA00000868"/>
    </source>
</evidence>
<dbReference type="OrthoDB" id="9803963at2"/>
<evidence type="ECO:0000256" key="8">
    <source>
        <dbReference type="ARBA" id="ARBA00022676"/>
    </source>
</evidence>
<evidence type="ECO:0000256" key="4">
    <source>
        <dbReference type="ARBA" id="ARBA00008391"/>
    </source>
</evidence>
<comment type="subunit">
    <text evidence="5 11">Homodimer.</text>
</comment>
<proteinExistence type="inferred from homology"/>
<evidence type="ECO:0000256" key="5">
    <source>
        <dbReference type="ARBA" id="ARBA00011738"/>
    </source>
</evidence>
<dbReference type="CDD" id="cd06223">
    <property type="entry name" value="PRTases_typeI"/>
    <property type="match status" value="1"/>
</dbReference>
<dbReference type="EC" id="2.4.2.7" evidence="6 11"/>
<dbReference type="SUPFAM" id="SSF53271">
    <property type="entry name" value="PRTase-like"/>
    <property type="match status" value="1"/>
</dbReference>
<name>A0A132HGU1_9BURK</name>
<dbReference type="InterPro" id="IPR029057">
    <property type="entry name" value="PRTase-like"/>
</dbReference>
<evidence type="ECO:0000313" key="13">
    <source>
        <dbReference type="Proteomes" id="UP000253772"/>
    </source>
</evidence>
<dbReference type="NCBIfam" id="NF002634">
    <property type="entry name" value="PRK02304.1-3"/>
    <property type="match status" value="1"/>
</dbReference>
<dbReference type="GO" id="GO:0005737">
    <property type="term" value="C:cytoplasm"/>
    <property type="evidence" value="ECO:0007669"/>
    <property type="project" value="UniProtKB-SubCell"/>
</dbReference>
<dbReference type="UniPathway" id="UPA00588">
    <property type="reaction ID" value="UER00646"/>
</dbReference>
<dbReference type="GO" id="GO:0044209">
    <property type="term" value="P:AMP salvage"/>
    <property type="evidence" value="ECO:0007669"/>
    <property type="project" value="UniProtKB-UniRule"/>
</dbReference>
<dbReference type="NCBIfam" id="NF002636">
    <property type="entry name" value="PRK02304.1-5"/>
    <property type="match status" value="1"/>
</dbReference>
<comment type="subcellular location">
    <subcellularLocation>
        <location evidence="2 11">Cytoplasm</location>
    </subcellularLocation>
</comment>
<sequence length="190" mass="20740">MSNSIIQSPDLGDVTGYLRDRIRTVPDWPQPGVMFRDITPLLQNPKTLRVLIDVFVHRYMDQNLDLVAGIDARGFILGSIIAYELNLGFVPIRKKGKLPFQTVAEEYELEYGSATVEIHADACKPGDRVLLIDDLIATGGTMMAGRKLLERLGATVVEGGAIVDLPELGGSKLLQASGLSLFTVCNFDGH</sequence>
<evidence type="ECO:0000256" key="7">
    <source>
        <dbReference type="ARBA" id="ARBA00022490"/>
    </source>
</evidence>
<comment type="similarity">
    <text evidence="4 11">Belongs to the purine/pyrimidine phosphoribosyltransferase family.</text>
</comment>
<dbReference type="PANTHER" id="PTHR11776">
    <property type="entry name" value="ADENINE PHOSPHORIBOSYLTRANSFERASE"/>
    <property type="match status" value="1"/>
</dbReference>
<dbReference type="GO" id="GO:0003999">
    <property type="term" value="F:adenine phosphoribosyltransferase activity"/>
    <property type="evidence" value="ECO:0007669"/>
    <property type="project" value="UniProtKB-UniRule"/>
</dbReference>
<keyword evidence="9 11" id="KW-0808">Transferase</keyword>
<organism evidence="12 13">
    <name type="scientific">Cupriavidus metallidurans</name>
    <dbReference type="NCBI Taxonomy" id="119219"/>
    <lineage>
        <taxon>Bacteria</taxon>
        <taxon>Pseudomonadati</taxon>
        <taxon>Pseudomonadota</taxon>
        <taxon>Betaproteobacteria</taxon>
        <taxon>Burkholderiales</taxon>
        <taxon>Burkholderiaceae</taxon>
        <taxon>Cupriavidus</taxon>
    </lineage>
</organism>
<dbReference type="InterPro" id="IPR005764">
    <property type="entry name" value="Ade_phspho_trans"/>
</dbReference>
<dbReference type="GO" id="GO:0006166">
    <property type="term" value="P:purine ribonucleoside salvage"/>
    <property type="evidence" value="ECO:0007669"/>
    <property type="project" value="UniProtKB-UniRule"/>
</dbReference>